<accession>A0ACB6YXY6</accession>
<gene>
    <name evidence="1" type="ORF">BDM02DRAFT_3194019</name>
</gene>
<dbReference type="Proteomes" id="UP000886501">
    <property type="component" value="Unassembled WGS sequence"/>
</dbReference>
<proteinExistence type="predicted"/>
<dbReference type="EMBL" id="MU118743">
    <property type="protein sequence ID" value="KAF9642048.1"/>
    <property type="molecule type" value="Genomic_DNA"/>
</dbReference>
<reference evidence="1" key="1">
    <citation type="submission" date="2019-10" db="EMBL/GenBank/DDBJ databases">
        <authorList>
            <consortium name="DOE Joint Genome Institute"/>
            <person name="Kuo A."/>
            <person name="Miyauchi S."/>
            <person name="Kiss E."/>
            <person name="Drula E."/>
            <person name="Kohler A."/>
            <person name="Sanchez-Garcia M."/>
            <person name="Andreopoulos B."/>
            <person name="Barry K.W."/>
            <person name="Bonito G."/>
            <person name="Buee M."/>
            <person name="Carver A."/>
            <person name="Chen C."/>
            <person name="Cichocki N."/>
            <person name="Clum A."/>
            <person name="Culley D."/>
            <person name="Crous P.W."/>
            <person name="Fauchery L."/>
            <person name="Girlanda M."/>
            <person name="Hayes R."/>
            <person name="Keri Z."/>
            <person name="Labutti K."/>
            <person name="Lipzen A."/>
            <person name="Lombard V."/>
            <person name="Magnuson J."/>
            <person name="Maillard F."/>
            <person name="Morin E."/>
            <person name="Murat C."/>
            <person name="Nolan M."/>
            <person name="Ohm R."/>
            <person name="Pangilinan J."/>
            <person name="Pereira M."/>
            <person name="Perotto S."/>
            <person name="Peter M."/>
            <person name="Riley R."/>
            <person name="Sitrit Y."/>
            <person name="Stielow B."/>
            <person name="Szollosi G."/>
            <person name="Zifcakova L."/>
            <person name="Stursova M."/>
            <person name="Spatafora J.W."/>
            <person name="Tedersoo L."/>
            <person name="Vaario L.-M."/>
            <person name="Yamada A."/>
            <person name="Yan M."/>
            <person name="Wang P."/>
            <person name="Xu J."/>
            <person name="Bruns T."/>
            <person name="Baldrian P."/>
            <person name="Vilgalys R."/>
            <person name="Henrissat B."/>
            <person name="Grigoriev I.V."/>
            <person name="Hibbett D."/>
            <person name="Nagy L.G."/>
            <person name="Martin F.M."/>
        </authorList>
    </citation>
    <scope>NUCLEOTIDE SEQUENCE</scope>
    <source>
        <strain evidence="1">P2</strain>
    </source>
</reference>
<protein>
    <submittedName>
        <fullName evidence="1">Uncharacterized protein</fullName>
    </submittedName>
</protein>
<reference evidence="1" key="2">
    <citation type="journal article" date="2020" name="Nat. Commun.">
        <title>Large-scale genome sequencing of mycorrhizal fungi provides insights into the early evolution of symbiotic traits.</title>
        <authorList>
            <person name="Miyauchi S."/>
            <person name="Kiss E."/>
            <person name="Kuo A."/>
            <person name="Drula E."/>
            <person name="Kohler A."/>
            <person name="Sanchez-Garcia M."/>
            <person name="Morin E."/>
            <person name="Andreopoulos B."/>
            <person name="Barry K.W."/>
            <person name="Bonito G."/>
            <person name="Buee M."/>
            <person name="Carver A."/>
            <person name="Chen C."/>
            <person name="Cichocki N."/>
            <person name="Clum A."/>
            <person name="Culley D."/>
            <person name="Crous P.W."/>
            <person name="Fauchery L."/>
            <person name="Girlanda M."/>
            <person name="Hayes R.D."/>
            <person name="Keri Z."/>
            <person name="LaButti K."/>
            <person name="Lipzen A."/>
            <person name="Lombard V."/>
            <person name="Magnuson J."/>
            <person name="Maillard F."/>
            <person name="Murat C."/>
            <person name="Nolan M."/>
            <person name="Ohm R.A."/>
            <person name="Pangilinan J."/>
            <person name="Pereira M.F."/>
            <person name="Perotto S."/>
            <person name="Peter M."/>
            <person name="Pfister S."/>
            <person name="Riley R."/>
            <person name="Sitrit Y."/>
            <person name="Stielow J.B."/>
            <person name="Szollosi G."/>
            <person name="Zifcakova L."/>
            <person name="Stursova M."/>
            <person name="Spatafora J.W."/>
            <person name="Tedersoo L."/>
            <person name="Vaario L.M."/>
            <person name="Yamada A."/>
            <person name="Yan M."/>
            <person name="Wang P."/>
            <person name="Xu J."/>
            <person name="Bruns T."/>
            <person name="Baldrian P."/>
            <person name="Vilgalys R."/>
            <person name="Dunand C."/>
            <person name="Henrissat B."/>
            <person name="Grigoriev I.V."/>
            <person name="Hibbett D."/>
            <person name="Nagy L.G."/>
            <person name="Martin F.M."/>
        </authorList>
    </citation>
    <scope>NUCLEOTIDE SEQUENCE</scope>
    <source>
        <strain evidence="1">P2</strain>
    </source>
</reference>
<name>A0ACB6YXY6_THEGA</name>
<sequence length="263" mass="29933">MLNREQMETLSLGARGYRLLSVMRAVMMMPNSTVFARLRSSDNVGGELQLIFPISQEEFDSLLVGEIEAKVQINNPKELVDEVLATEGWEMPHRAFLLYGSFNDMIWQQAILSLMNVDEDHRKRQMYDDKSVLFQLIEKGLVDFPLSDDVAIGSIVRYTAVVGERLWSLLEHQQAMIKQLERQFFRSMSDNRVLSEKIIRLEARFDKMKNTEYSPGMAGQQCTPSAIECFNSLVGSLVDSIVESEGVDSSTDVKVRVNTVRPL</sequence>
<evidence type="ECO:0000313" key="2">
    <source>
        <dbReference type="Proteomes" id="UP000886501"/>
    </source>
</evidence>
<keyword evidence="2" id="KW-1185">Reference proteome</keyword>
<evidence type="ECO:0000313" key="1">
    <source>
        <dbReference type="EMBL" id="KAF9642048.1"/>
    </source>
</evidence>
<organism evidence="1 2">
    <name type="scientific">Thelephora ganbajun</name>
    <name type="common">Ganba fungus</name>
    <dbReference type="NCBI Taxonomy" id="370292"/>
    <lineage>
        <taxon>Eukaryota</taxon>
        <taxon>Fungi</taxon>
        <taxon>Dikarya</taxon>
        <taxon>Basidiomycota</taxon>
        <taxon>Agaricomycotina</taxon>
        <taxon>Agaricomycetes</taxon>
        <taxon>Thelephorales</taxon>
        <taxon>Thelephoraceae</taxon>
        <taxon>Thelephora</taxon>
    </lineage>
</organism>
<comment type="caution">
    <text evidence="1">The sequence shown here is derived from an EMBL/GenBank/DDBJ whole genome shotgun (WGS) entry which is preliminary data.</text>
</comment>